<dbReference type="EMBL" id="BAAAQT010000005">
    <property type="protein sequence ID" value="GAA2172100.1"/>
    <property type="molecule type" value="Genomic_DNA"/>
</dbReference>
<dbReference type="Proteomes" id="UP001501599">
    <property type="component" value="Unassembled WGS sequence"/>
</dbReference>
<evidence type="ECO:0000313" key="3">
    <source>
        <dbReference type="Proteomes" id="UP001501599"/>
    </source>
</evidence>
<evidence type="ECO:0000313" key="2">
    <source>
        <dbReference type="EMBL" id="GAA2172100.1"/>
    </source>
</evidence>
<accession>A0ABN3AMX7</accession>
<dbReference type="RefSeq" id="WP_344340756.1">
    <property type="nucleotide sequence ID" value="NZ_BAAAQT010000005.1"/>
</dbReference>
<name>A0ABN3AMX7_9MICO</name>
<evidence type="ECO:0000256" key="1">
    <source>
        <dbReference type="SAM" id="MobiDB-lite"/>
    </source>
</evidence>
<reference evidence="2 3" key="1">
    <citation type="journal article" date="2019" name="Int. J. Syst. Evol. Microbiol.">
        <title>The Global Catalogue of Microorganisms (GCM) 10K type strain sequencing project: providing services to taxonomists for standard genome sequencing and annotation.</title>
        <authorList>
            <consortium name="The Broad Institute Genomics Platform"/>
            <consortium name="The Broad Institute Genome Sequencing Center for Infectious Disease"/>
            <person name="Wu L."/>
            <person name="Ma J."/>
        </authorList>
    </citation>
    <scope>NUCLEOTIDE SEQUENCE [LARGE SCALE GENOMIC DNA]</scope>
    <source>
        <strain evidence="2 3">JCM 16026</strain>
    </source>
</reference>
<feature type="region of interest" description="Disordered" evidence="1">
    <location>
        <begin position="1"/>
        <end position="52"/>
    </location>
</feature>
<sequence>MTDSTHDDLPNDPAAPGDDETLLPDSAPRSGPLAPSDDPDGDDDESTVGSPP</sequence>
<comment type="caution">
    <text evidence="2">The sequence shown here is derived from an EMBL/GenBank/DDBJ whole genome shotgun (WGS) entry which is preliminary data.</text>
</comment>
<protein>
    <submittedName>
        <fullName evidence="2">Uncharacterized protein</fullName>
    </submittedName>
</protein>
<organism evidence="2 3">
    <name type="scientific">Agrococcus versicolor</name>
    <dbReference type="NCBI Taxonomy" id="501482"/>
    <lineage>
        <taxon>Bacteria</taxon>
        <taxon>Bacillati</taxon>
        <taxon>Actinomycetota</taxon>
        <taxon>Actinomycetes</taxon>
        <taxon>Micrococcales</taxon>
        <taxon>Microbacteriaceae</taxon>
        <taxon>Agrococcus</taxon>
    </lineage>
</organism>
<proteinExistence type="predicted"/>
<keyword evidence="3" id="KW-1185">Reference proteome</keyword>
<gene>
    <name evidence="2" type="ORF">GCM10009846_08700</name>
</gene>
<feature type="compositionally biased region" description="Acidic residues" evidence="1">
    <location>
        <begin position="37"/>
        <end position="46"/>
    </location>
</feature>